<dbReference type="EMBL" id="FPCH01000002">
    <property type="protein sequence ID" value="SFV32729.1"/>
    <property type="molecule type" value="Genomic_DNA"/>
</dbReference>
<evidence type="ECO:0000313" key="6">
    <source>
        <dbReference type="EMBL" id="SFV32729.1"/>
    </source>
</evidence>
<comment type="similarity">
    <text evidence="1">Belongs to the ABC transporter superfamily.</text>
</comment>
<evidence type="ECO:0000256" key="3">
    <source>
        <dbReference type="ARBA" id="ARBA00022741"/>
    </source>
</evidence>
<dbReference type="Pfam" id="PF00005">
    <property type="entry name" value="ABC_tran"/>
    <property type="match status" value="1"/>
</dbReference>
<proteinExistence type="inferred from homology"/>
<dbReference type="GO" id="GO:0016020">
    <property type="term" value="C:membrane"/>
    <property type="evidence" value="ECO:0007669"/>
    <property type="project" value="InterPro"/>
</dbReference>
<dbReference type="SMART" id="SM00382">
    <property type="entry name" value="AAA"/>
    <property type="match status" value="1"/>
</dbReference>
<keyword evidence="2" id="KW-0813">Transport</keyword>
<keyword evidence="3" id="KW-0547">Nucleotide-binding</keyword>
<protein>
    <submittedName>
        <fullName evidence="6">Lipopolysaccharide transport system ATP-binding protein</fullName>
    </submittedName>
</protein>
<dbReference type="PANTHER" id="PTHR46743:SF2">
    <property type="entry name" value="TEICHOIC ACIDS EXPORT ATP-BINDING PROTEIN TAGH"/>
    <property type="match status" value="1"/>
</dbReference>
<feature type="domain" description="ABC transporter" evidence="5">
    <location>
        <begin position="48"/>
        <end position="269"/>
    </location>
</feature>
<keyword evidence="7" id="KW-1185">Reference proteome</keyword>
<sequence>MTDAVIRAEGLGKKYLIGHQVERERYRSLRDVIGRNVTAFTRSARDVIAGRQLVVGDEIEEFWALKDVNFEIKRGEVVGIIGRNGAGKSTLLKILSRITEPSAGRVEIKGRVASLLEVGTGFHPELTGRENIYLNGAILGMTRAEIRRKFDEIVAFAEIEKFLDTPVKRYSSGMYVRLAFAVAAHLEPEILIIDEVLAVGDAEFQKKCLGKMQDVAGHGRTVLFVSHNMGAVDALCSSAMLLEKGAQPKELSDSVRATISHYLSSQRSSEGSASEWSNPGREIDHPVLQPLYFAVVDLDGKAVTAPARNDEQLHIVVRFDVRQNDPALNIGIAIFSGRSEELLWSLSSDADETSRVQLQKGKQELYCALPKRFLNEGTYRIELMASLHCREWIARPGHNSPIIFFEIRGGLSDSPYWMNARPGILAPNWSWTRSPVGQS</sequence>
<dbReference type="STRING" id="51670.SAMN04488557_1704"/>
<dbReference type="OrthoDB" id="9778870at2"/>
<dbReference type="GO" id="GO:0005524">
    <property type="term" value="F:ATP binding"/>
    <property type="evidence" value="ECO:0007669"/>
    <property type="project" value="UniProtKB-KW"/>
</dbReference>
<dbReference type="PANTHER" id="PTHR46743">
    <property type="entry name" value="TEICHOIC ACIDS EXPORT ATP-BINDING PROTEIN TAGH"/>
    <property type="match status" value="1"/>
</dbReference>
<dbReference type="InterPro" id="IPR003439">
    <property type="entry name" value="ABC_transporter-like_ATP-bd"/>
</dbReference>
<keyword evidence="4 6" id="KW-0067">ATP-binding</keyword>
<evidence type="ECO:0000256" key="1">
    <source>
        <dbReference type="ARBA" id="ARBA00005417"/>
    </source>
</evidence>
<accession>A0A1I7NDL0</accession>
<name>A0A1I7NDL0_9HYPH</name>
<dbReference type="RefSeq" id="WP_092867025.1">
    <property type="nucleotide sequence ID" value="NZ_FPCH01000002.1"/>
</dbReference>
<gene>
    <name evidence="6" type="ORF">SAMN04488557_1704</name>
</gene>
<reference evidence="7" key="1">
    <citation type="submission" date="2016-10" db="EMBL/GenBank/DDBJ databases">
        <authorList>
            <person name="Varghese N."/>
            <person name="Submissions S."/>
        </authorList>
    </citation>
    <scope>NUCLEOTIDE SEQUENCE [LARGE SCALE GENOMIC DNA]</scope>
    <source>
        <strain evidence="7">DSM 1565</strain>
    </source>
</reference>
<dbReference type="GO" id="GO:0140359">
    <property type="term" value="F:ABC-type transporter activity"/>
    <property type="evidence" value="ECO:0007669"/>
    <property type="project" value="InterPro"/>
</dbReference>
<dbReference type="SUPFAM" id="SSF52540">
    <property type="entry name" value="P-loop containing nucleoside triphosphate hydrolases"/>
    <property type="match status" value="1"/>
</dbReference>
<evidence type="ECO:0000313" key="7">
    <source>
        <dbReference type="Proteomes" id="UP000199423"/>
    </source>
</evidence>
<dbReference type="CDD" id="cd03220">
    <property type="entry name" value="ABC_KpsT_Wzt"/>
    <property type="match status" value="1"/>
</dbReference>
<evidence type="ECO:0000256" key="4">
    <source>
        <dbReference type="ARBA" id="ARBA00022840"/>
    </source>
</evidence>
<dbReference type="InterPro" id="IPR027417">
    <property type="entry name" value="P-loop_NTPase"/>
</dbReference>
<evidence type="ECO:0000256" key="2">
    <source>
        <dbReference type="ARBA" id="ARBA00022448"/>
    </source>
</evidence>
<dbReference type="Gene3D" id="3.40.50.300">
    <property type="entry name" value="P-loop containing nucleotide triphosphate hydrolases"/>
    <property type="match status" value="1"/>
</dbReference>
<dbReference type="PROSITE" id="PS50893">
    <property type="entry name" value="ABC_TRANSPORTER_2"/>
    <property type="match status" value="1"/>
</dbReference>
<dbReference type="InterPro" id="IPR050683">
    <property type="entry name" value="Bact_Polysacc_Export_ATP-bd"/>
</dbReference>
<dbReference type="InterPro" id="IPR003593">
    <property type="entry name" value="AAA+_ATPase"/>
</dbReference>
<organism evidence="6 7">
    <name type="scientific">Hyphomicrobium facile</name>
    <dbReference type="NCBI Taxonomy" id="51670"/>
    <lineage>
        <taxon>Bacteria</taxon>
        <taxon>Pseudomonadati</taxon>
        <taxon>Pseudomonadota</taxon>
        <taxon>Alphaproteobacteria</taxon>
        <taxon>Hyphomicrobiales</taxon>
        <taxon>Hyphomicrobiaceae</taxon>
        <taxon>Hyphomicrobium</taxon>
    </lineage>
</organism>
<dbReference type="Proteomes" id="UP000199423">
    <property type="component" value="Unassembled WGS sequence"/>
</dbReference>
<dbReference type="GO" id="GO:0016887">
    <property type="term" value="F:ATP hydrolysis activity"/>
    <property type="evidence" value="ECO:0007669"/>
    <property type="project" value="InterPro"/>
</dbReference>
<evidence type="ECO:0000259" key="5">
    <source>
        <dbReference type="PROSITE" id="PS50893"/>
    </source>
</evidence>
<dbReference type="AlphaFoldDB" id="A0A1I7NDL0"/>
<dbReference type="InterPro" id="IPR015860">
    <property type="entry name" value="ABC_transpr_TagH-like"/>
</dbReference>